<dbReference type="InterPro" id="IPR003673">
    <property type="entry name" value="CoA-Trfase_fam_III"/>
</dbReference>
<dbReference type="Gene3D" id="3.30.1540.10">
    <property type="entry name" value="formyl-coa transferase, domain 3"/>
    <property type="match status" value="1"/>
</dbReference>
<keyword evidence="1 2" id="KW-0808">Transferase</keyword>
<keyword evidence="3" id="KW-1185">Reference proteome</keyword>
<name>A0ABN6P302_9PROT</name>
<protein>
    <submittedName>
        <fullName evidence="2">CoA transferase</fullName>
    </submittedName>
</protein>
<reference evidence="2 3" key="1">
    <citation type="journal article" date="2016" name="Microbes Environ.">
        <title>Phylogenetically diverse aerobic anoxygenic phototrophic bacteria isolated from epilithic biofilms in Tama river, Japan.</title>
        <authorList>
            <person name="Hirose S."/>
            <person name="Matsuura K."/>
            <person name="Haruta S."/>
        </authorList>
    </citation>
    <scope>NUCLEOTIDE SEQUENCE [LARGE SCALE GENOMIC DNA]</scope>
    <source>
        <strain evidence="2 3">S08</strain>
    </source>
</reference>
<dbReference type="InterPro" id="IPR050483">
    <property type="entry name" value="CoA-transferase_III_domain"/>
</dbReference>
<accession>A0ABN6P302</accession>
<evidence type="ECO:0000256" key="1">
    <source>
        <dbReference type="ARBA" id="ARBA00022679"/>
    </source>
</evidence>
<dbReference type="EMBL" id="AP025637">
    <property type="protein sequence ID" value="BDG72690.1"/>
    <property type="molecule type" value="Genomic_DNA"/>
</dbReference>
<sequence length="395" mass="42295">MSRPFDGIRIIDATHVLAGPFAAYQLALLGADVIKVEHPDDPDQSRGSGADWDLNRAGMGTYFLTQGSNKRSMTLDLKQDAARDVFKRLVAQADVLVENYRPGAFEALGLGYEALSALNPRLIYCSISAFGQGGPRGGQTAYDHVIQATSGIMACTGTEQVNPLKLGAPAIDYATGTMGAFALSAALFQRERTGLGQRIDLAMLDVAMMMMASHVTAHSRTGKPARPRGNAHEYATNSAYPTRDGMVMLGASNLRQQKRLWSALGRPEMAKARNEDRVAQRDAEAAALTEILATRTADEWEAFLQSRHVPAARVRRMDEALADPHLATRGLVHRFEDADGVAGPFSVPVAAFGFAHGGPRVDTPPHPLGADTDAILAELGYDDAARTALRSAGAI</sequence>
<gene>
    <name evidence="2" type="ORF">Rmf_26190</name>
</gene>
<dbReference type="InterPro" id="IPR044855">
    <property type="entry name" value="CoA-Trfase_III_dom3_sf"/>
</dbReference>
<dbReference type="GO" id="GO:0016740">
    <property type="term" value="F:transferase activity"/>
    <property type="evidence" value="ECO:0007669"/>
    <property type="project" value="UniProtKB-KW"/>
</dbReference>
<dbReference type="PANTHER" id="PTHR48207:SF3">
    <property type="entry name" value="SUCCINATE--HYDROXYMETHYLGLUTARATE COA-TRANSFERASE"/>
    <property type="match status" value="1"/>
</dbReference>
<dbReference type="Gene3D" id="3.40.50.10540">
    <property type="entry name" value="Crotonobetainyl-coa:carnitine coa-transferase, domain 1"/>
    <property type="match status" value="1"/>
</dbReference>
<dbReference type="PANTHER" id="PTHR48207">
    <property type="entry name" value="SUCCINATE--HYDROXYMETHYLGLUTARATE COA-TRANSFERASE"/>
    <property type="match status" value="1"/>
</dbReference>
<dbReference type="SUPFAM" id="SSF89796">
    <property type="entry name" value="CoA-transferase family III (CaiB/BaiF)"/>
    <property type="match status" value="1"/>
</dbReference>
<organism evidence="2 3">
    <name type="scientific">Roseomonas fluvialis</name>
    <dbReference type="NCBI Taxonomy" id="1750527"/>
    <lineage>
        <taxon>Bacteria</taxon>
        <taxon>Pseudomonadati</taxon>
        <taxon>Pseudomonadota</taxon>
        <taxon>Alphaproteobacteria</taxon>
        <taxon>Acetobacterales</taxon>
        <taxon>Roseomonadaceae</taxon>
        <taxon>Roseomonas</taxon>
    </lineage>
</organism>
<dbReference type="Pfam" id="PF02515">
    <property type="entry name" value="CoA_transf_3"/>
    <property type="match status" value="1"/>
</dbReference>
<evidence type="ECO:0000313" key="3">
    <source>
        <dbReference type="Proteomes" id="UP000831327"/>
    </source>
</evidence>
<proteinExistence type="predicted"/>
<dbReference type="Proteomes" id="UP000831327">
    <property type="component" value="Chromosome"/>
</dbReference>
<dbReference type="InterPro" id="IPR023606">
    <property type="entry name" value="CoA-Trfase_III_dom_1_sf"/>
</dbReference>
<dbReference type="RefSeq" id="WP_244459879.1">
    <property type="nucleotide sequence ID" value="NZ_AP025637.1"/>
</dbReference>
<evidence type="ECO:0000313" key="2">
    <source>
        <dbReference type="EMBL" id="BDG72690.1"/>
    </source>
</evidence>